<comment type="subcellular location">
    <subcellularLocation>
        <location evidence="1">Cell membrane</location>
        <topology evidence="1">Multi-pass membrane protein</topology>
    </subcellularLocation>
</comment>
<dbReference type="PROSITE" id="PS00211">
    <property type="entry name" value="ABC_TRANSPORTER_1"/>
    <property type="match status" value="1"/>
</dbReference>
<proteinExistence type="predicted"/>
<dbReference type="InterPro" id="IPR003593">
    <property type="entry name" value="AAA+_ATPase"/>
</dbReference>
<dbReference type="InterPro" id="IPR003439">
    <property type="entry name" value="ABC_transporter-like_ATP-bd"/>
</dbReference>
<feature type="domain" description="ABC transporter" evidence="9">
    <location>
        <begin position="449"/>
        <end position="683"/>
    </location>
</feature>
<dbReference type="Pfam" id="PF00664">
    <property type="entry name" value="ABC_membrane"/>
    <property type="match status" value="1"/>
</dbReference>
<evidence type="ECO:0000256" key="5">
    <source>
        <dbReference type="ARBA" id="ARBA00022840"/>
    </source>
</evidence>
<keyword evidence="5 11" id="KW-0067">ATP-binding</keyword>
<evidence type="ECO:0000259" key="10">
    <source>
        <dbReference type="PROSITE" id="PS50929"/>
    </source>
</evidence>
<keyword evidence="6 8" id="KW-1133">Transmembrane helix</keyword>
<feature type="transmembrane region" description="Helical" evidence="8">
    <location>
        <begin position="21"/>
        <end position="45"/>
    </location>
</feature>
<dbReference type="PROSITE" id="PS50929">
    <property type="entry name" value="ABC_TM1F"/>
    <property type="match status" value="1"/>
</dbReference>
<name>A0A8J8SD45_9FIRM</name>
<dbReference type="GO" id="GO:0005524">
    <property type="term" value="F:ATP binding"/>
    <property type="evidence" value="ECO:0007669"/>
    <property type="project" value="UniProtKB-KW"/>
</dbReference>
<feature type="transmembrane region" description="Helical" evidence="8">
    <location>
        <begin position="247"/>
        <end position="268"/>
    </location>
</feature>
<reference evidence="11 12" key="1">
    <citation type="submission" date="2020-07" db="EMBL/GenBank/DDBJ databases">
        <title>Vallitalea guaymasensis genome.</title>
        <authorList>
            <person name="Postec A."/>
        </authorList>
    </citation>
    <scope>NUCLEOTIDE SEQUENCE [LARGE SCALE GENOMIC DNA]</scope>
    <source>
        <strain evidence="11 12">Ra1766G1</strain>
    </source>
</reference>
<dbReference type="PROSITE" id="PS50893">
    <property type="entry name" value="ABC_TRANSPORTER_2"/>
    <property type="match status" value="1"/>
</dbReference>
<keyword evidence="12" id="KW-1185">Reference proteome</keyword>
<dbReference type="GO" id="GO:0015421">
    <property type="term" value="F:ABC-type oligopeptide transporter activity"/>
    <property type="evidence" value="ECO:0007669"/>
    <property type="project" value="TreeGrafter"/>
</dbReference>
<sequence>MHDYEDVDMKKGYDKQLLRRLFSYARPYLGLIIISLVLLIGVVGAELAKPVLVGNAVDDIITKYDTMYSTVSKDTKGAVKIKDNYYIGDEKNKYPSAEKARIIYDETYDNPYFLVSGIDSAQINKLDKVKKVILKDGKYFIEYDNIEKEVTLLTNNEIKLLRQDHINGLLRITIIFIVVLIFGLLISYFQTILLNYTGQKIIYNIRNDVFTHIQGLSIKFFNNNPVGKLVTRVTNDTETLNEMYTSVIVNSVKSVLMLSGISIMMFILEWRLTLAIFLVIPLLIIATLLFRHHSRKAYREVRTKVAAINTFLSEHISGMRIVQIFSQEKRKMDEFSEANEELKKANLKQLIVFGIYRPSMYFIYVIGLSIVLIFGGNMVLEGTMSIGTLIIFIQYISNFFDPIQQLAEQFNILQSAMASSEKIFTLLDEDSKIENNENAVKLDKLKGEIEFRNVWFAYNDEEWVLKDVSFKVSPGETVAFVGATGAGKTSILNLISRYYDIQKGDILIDGHNVKDIDLNNLRSSVGQMLQDVFLFTGNVNSNVRLRNDEITDKQIKEASKYVNADKFIQKLPDKYSEKVYERGATFSSGQRQLLSFARTLAFDPSILILDEATANIDTETELLIQDALYKLMQGRTTLVVAHRLSTVQHADKIIVLHKGRVREIGNHQELLARKGIYHNLYELQYQEVN</sequence>
<dbReference type="InterPro" id="IPR017871">
    <property type="entry name" value="ABC_transporter-like_CS"/>
</dbReference>
<dbReference type="Pfam" id="PF00005">
    <property type="entry name" value="ABC_tran"/>
    <property type="match status" value="1"/>
</dbReference>
<evidence type="ECO:0000259" key="9">
    <source>
        <dbReference type="PROSITE" id="PS50893"/>
    </source>
</evidence>
<evidence type="ECO:0000256" key="1">
    <source>
        <dbReference type="ARBA" id="ARBA00004651"/>
    </source>
</evidence>
<evidence type="ECO:0000256" key="8">
    <source>
        <dbReference type="SAM" id="Phobius"/>
    </source>
</evidence>
<dbReference type="SMART" id="SM00382">
    <property type="entry name" value="AAA"/>
    <property type="match status" value="1"/>
</dbReference>
<evidence type="ECO:0000256" key="6">
    <source>
        <dbReference type="ARBA" id="ARBA00022989"/>
    </source>
</evidence>
<dbReference type="InterPro" id="IPR036640">
    <property type="entry name" value="ABC1_TM_sf"/>
</dbReference>
<dbReference type="SUPFAM" id="SSF90123">
    <property type="entry name" value="ABC transporter transmembrane region"/>
    <property type="match status" value="1"/>
</dbReference>
<dbReference type="InterPro" id="IPR011527">
    <property type="entry name" value="ABC1_TM_dom"/>
</dbReference>
<evidence type="ECO:0000256" key="2">
    <source>
        <dbReference type="ARBA" id="ARBA00022448"/>
    </source>
</evidence>
<organism evidence="11 12">
    <name type="scientific">Vallitalea guaymasensis</name>
    <dbReference type="NCBI Taxonomy" id="1185412"/>
    <lineage>
        <taxon>Bacteria</taxon>
        <taxon>Bacillati</taxon>
        <taxon>Bacillota</taxon>
        <taxon>Clostridia</taxon>
        <taxon>Lachnospirales</taxon>
        <taxon>Vallitaleaceae</taxon>
        <taxon>Vallitalea</taxon>
    </lineage>
</organism>
<keyword evidence="3 8" id="KW-0812">Transmembrane</keyword>
<dbReference type="PANTHER" id="PTHR43394">
    <property type="entry name" value="ATP-DEPENDENT PERMEASE MDL1, MITOCHONDRIAL"/>
    <property type="match status" value="1"/>
</dbReference>
<dbReference type="AlphaFoldDB" id="A0A8J8SD45"/>
<accession>A0A8J8SD45</accession>
<dbReference type="InterPro" id="IPR039421">
    <property type="entry name" value="Type_1_exporter"/>
</dbReference>
<feature type="transmembrane region" description="Helical" evidence="8">
    <location>
        <begin position="169"/>
        <end position="196"/>
    </location>
</feature>
<feature type="transmembrane region" description="Helical" evidence="8">
    <location>
        <begin position="274"/>
        <end position="290"/>
    </location>
</feature>
<keyword evidence="4" id="KW-0547">Nucleotide-binding</keyword>
<dbReference type="KEGG" id="vgu:HYG85_14650"/>
<dbReference type="Gene3D" id="1.20.1560.10">
    <property type="entry name" value="ABC transporter type 1, transmembrane domain"/>
    <property type="match status" value="1"/>
</dbReference>
<evidence type="ECO:0000313" key="11">
    <source>
        <dbReference type="EMBL" id="QUH30086.1"/>
    </source>
</evidence>
<keyword evidence="2" id="KW-0813">Transport</keyword>
<feature type="transmembrane region" description="Helical" evidence="8">
    <location>
        <begin position="361"/>
        <end position="380"/>
    </location>
</feature>
<evidence type="ECO:0000256" key="7">
    <source>
        <dbReference type="ARBA" id="ARBA00023136"/>
    </source>
</evidence>
<dbReference type="EMBL" id="CP058561">
    <property type="protein sequence ID" value="QUH30086.1"/>
    <property type="molecule type" value="Genomic_DNA"/>
</dbReference>
<dbReference type="GO" id="GO:0005886">
    <property type="term" value="C:plasma membrane"/>
    <property type="evidence" value="ECO:0007669"/>
    <property type="project" value="UniProtKB-SubCell"/>
</dbReference>
<feature type="domain" description="ABC transmembrane type-1" evidence="10">
    <location>
        <begin position="33"/>
        <end position="415"/>
    </location>
</feature>
<dbReference type="Gene3D" id="3.40.50.300">
    <property type="entry name" value="P-loop containing nucleotide triphosphate hydrolases"/>
    <property type="match status" value="1"/>
</dbReference>
<keyword evidence="7 8" id="KW-0472">Membrane</keyword>
<dbReference type="Proteomes" id="UP000677305">
    <property type="component" value="Chromosome"/>
</dbReference>
<evidence type="ECO:0000313" key="12">
    <source>
        <dbReference type="Proteomes" id="UP000677305"/>
    </source>
</evidence>
<dbReference type="CDD" id="cd03254">
    <property type="entry name" value="ABCC_Glucan_exporter_like"/>
    <property type="match status" value="1"/>
</dbReference>
<evidence type="ECO:0000256" key="3">
    <source>
        <dbReference type="ARBA" id="ARBA00022692"/>
    </source>
</evidence>
<dbReference type="FunFam" id="3.40.50.300:FF:000287">
    <property type="entry name" value="Multidrug ABC transporter ATP-binding protein"/>
    <property type="match status" value="1"/>
</dbReference>
<dbReference type="PANTHER" id="PTHR43394:SF1">
    <property type="entry name" value="ATP-BINDING CASSETTE SUB-FAMILY B MEMBER 10, MITOCHONDRIAL"/>
    <property type="match status" value="1"/>
</dbReference>
<evidence type="ECO:0000256" key="4">
    <source>
        <dbReference type="ARBA" id="ARBA00022741"/>
    </source>
</evidence>
<dbReference type="InterPro" id="IPR027417">
    <property type="entry name" value="P-loop_NTPase"/>
</dbReference>
<dbReference type="SUPFAM" id="SSF52540">
    <property type="entry name" value="P-loop containing nucleoside triphosphate hydrolases"/>
    <property type="match status" value="1"/>
</dbReference>
<dbReference type="CDD" id="cd18544">
    <property type="entry name" value="ABC_6TM_TmrA_like"/>
    <property type="match status" value="1"/>
</dbReference>
<dbReference type="GO" id="GO:0016887">
    <property type="term" value="F:ATP hydrolysis activity"/>
    <property type="evidence" value="ECO:0007669"/>
    <property type="project" value="InterPro"/>
</dbReference>
<dbReference type="RefSeq" id="WP_212690308.1">
    <property type="nucleotide sequence ID" value="NZ_CP058561.1"/>
</dbReference>
<gene>
    <name evidence="11" type="ORF">HYG85_14650</name>
</gene>
<protein>
    <submittedName>
        <fullName evidence="11">ABC transporter ATP-binding protein</fullName>
    </submittedName>
</protein>